<dbReference type="SUPFAM" id="SSF48371">
    <property type="entry name" value="ARM repeat"/>
    <property type="match status" value="1"/>
</dbReference>
<dbReference type="GO" id="GO:0003729">
    <property type="term" value="F:mRNA binding"/>
    <property type="evidence" value="ECO:0007669"/>
    <property type="project" value="TreeGrafter"/>
</dbReference>
<dbReference type="EMBL" id="JARIHO010000036">
    <property type="protein sequence ID" value="KAJ7330934.1"/>
    <property type="molecule type" value="Genomic_DNA"/>
</dbReference>
<keyword evidence="5" id="KW-1185">Reference proteome</keyword>
<evidence type="ECO:0000256" key="1">
    <source>
        <dbReference type="ARBA" id="ARBA00022737"/>
    </source>
</evidence>
<dbReference type="InterPro" id="IPR033133">
    <property type="entry name" value="PUM-HD"/>
</dbReference>
<dbReference type="AlphaFoldDB" id="A0AAD6ZN41"/>
<evidence type="ECO:0000313" key="5">
    <source>
        <dbReference type="Proteomes" id="UP001218218"/>
    </source>
</evidence>
<dbReference type="GO" id="GO:0005737">
    <property type="term" value="C:cytoplasm"/>
    <property type="evidence" value="ECO:0007669"/>
    <property type="project" value="TreeGrafter"/>
</dbReference>
<proteinExistence type="predicted"/>
<feature type="repeat" description="Pumilio" evidence="2">
    <location>
        <begin position="282"/>
        <end position="317"/>
    </location>
</feature>
<feature type="domain" description="PUM-HD" evidence="3">
    <location>
        <begin position="261"/>
        <end position="367"/>
    </location>
</feature>
<dbReference type="SMART" id="SM00025">
    <property type="entry name" value="Pumilio"/>
    <property type="match status" value="2"/>
</dbReference>
<dbReference type="PANTHER" id="PTHR12537:SF13">
    <property type="entry name" value="PUMILIO HOMOLOGY DOMAIN FAMILY MEMBER 4"/>
    <property type="match status" value="1"/>
</dbReference>
<reference evidence="4" key="1">
    <citation type="submission" date="2023-03" db="EMBL/GenBank/DDBJ databases">
        <title>Massive genome expansion in bonnet fungi (Mycena s.s.) driven by repeated elements and novel gene families across ecological guilds.</title>
        <authorList>
            <consortium name="Lawrence Berkeley National Laboratory"/>
            <person name="Harder C.B."/>
            <person name="Miyauchi S."/>
            <person name="Viragh M."/>
            <person name="Kuo A."/>
            <person name="Thoen E."/>
            <person name="Andreopoulos B."/>
            <person name="Lu D."/>
            <person name="Skrede I."/>
            <person name="Drula E."/>
            <person name="Henrissat B."/>
            <person name="Morin E."/>
            <person name="Kohler A."/>
            <person name="Barry K."/>
            <person name="LaButti K."/>
            <person name="Morin E."/>
            <person name="Salamov A."/>
            <person name="Lipzen A."/>
            <person name="Mereny Z."/>
            <person name="Hegedus B."/>
            <person name="Baldrian P."/>
            <person name="Stursova M."/>
            <person name="Weitz H."/>
            <person name="Taylor A."/>
            <person name="Grigoriev I.V."/>
            <person name="Nagy L.G."/>
            <person name="Martin F."/>
            <person name="Kauserud H."/>
        </authorList>
    </citation>
    <scope>NUCLEOTIDE SEQUENCE</scope>
    <source>
        <strain evidence="4">CBHHK002</strain>
    </source>
</reference>
<gene>
    <name evidence="4" type="ORF">DFH08DRAFT_1022004</name>
</gene>
<organism evidence="4 5">
    <name type="scientific">Mycena albidolilacea</name>
    <dbReference type="NCBI Taxonomy" id="1033008"/>
    <lineage>
        <taxon>Eukaryota</taxon>
        <taxon>Fungi</taxon>
        <taxon>Dikarya</taxon>
        <taxon>Basidiomycota</taxon>
        <taxon>Agaricomycotina</taxon>
        <taxon>Agaricomycetes</taxon>
        <taxon>Agaricomycetidae</taxon>
        <taxon>Agaricales</taxon>
        <taxon>Marasmiineae</taxon>
        <taxon>Mycenaceae</taxon>
        <taxon>Mycena</taxon>
    </lineage>
</organism>
<dbReference type="PROSITE" id="PS50302">
    <property type="entry name" value="PUM"/>
    <property type="match status" value="1"/>
</dbReference>
<dbReference type="Pfam" id="PF00806">
    <property type="entry name" value="PUF"/>
    <property type="match status" value="2"/>
</dbReference>
<dbReference type="Gene3D" id="1.25.10.10">
    <property type="entry name" value="Leucine-rich Repeat Variant"/>
    <property type="match status" value="1"/>
</dbReference>
<evidence type="ECO:0000259" key="3">
    <source>
        <dbReference type="PROSITE" id="PS50303"/>
    </source>
</evidence>
<name>A0AAD6ZN41_9AGAR</name>
<evidence type="ECO:0000313" key="4">
    <source>
        <dbReference type="EMBL" id="KAJ7330934.1"/>
    </source>
</evidence>
<dbReference type="InterPro" id="IPR001313">
    <property type="entry name" value="Pumilio_RNA-bd_rpt"/>
</dbReference>
<dbReference type="PROSITE" id="PS50303">
    <property type="entry name" value="PUM_HD"/>
    <property type="match status" value="1"/>
</dbReference>
<keyword evidence="1" id="KW-0677">Repeat</keyword>
<accession>A0AAD6ZN41</accession>
<evidence type="ECO:0000256" key="2">
    <source>
        <dbReference type="PROSITE-ProRule" id="PRU00317"/>
    </source>
</evidence>
<dbReference type="Proteomes" id="UP001218218">
    <property type="component" value="Unassembled WGS sequence"/>
</dbReference>
<dbReference type="InterPro" id="IPR011989">
    <property type="entry name" value="ARM-like"/>
</dbReference>
<sequence length="367" mass="40047">MSSIACANRFIVFAVFHPSLCFLFLNSAALDLAHIYQTSPRASFATRTLETRDKSSKWPQFAGSTHPDRVALRADRRTVMNPNLTLSAPSNDVRNGKLNTVSASATPHVQQHPQLVSHPTLSQLSTSHCASIGESAVNAGDLQASLEISIGLVQRRVADVQFGGLDDTLQVGLLRSSAVFISRKLIQCIVAAVRQWNGLDGNGYNSYGFEAGGRSGANAGANAGTGSTALYHHNGSRYGLGLPARTNTGAGNSKMNGLYGPKHKHGDMNHEFNRFVRTRLEDLQGEIPALCKDQHSCWYLQKKLEEGSAEHRDMIFHETFGHFADLMTDPFGNYLCQKLLEYHTPASPYYCGIHANQNCLSLLLSTN</sequence>
<dbReference type="GO" id="GO:0010608">
    <property type="term" value="P:post-transcriptional regulation of gene expression"/>
    <property type="evidence" value="ECO:0007669"/>
    <property type="project" value="TreeGrafter"/>
</dbReference>
<protein>
    <recommendedName>
        <fullName evidence="3">PUM-HD domain-containing protein</fullName>
    </recommendedName>
</protein>
<dbReference type="PANTHER" id="PTHR12537">
    <property type="entry name" value="RNA BINDING PROTEIN PUMILIO-RELATED"/>
    <property type="match status" value="1"/>
</dbReference>
<dbReference type="InterPro" id="IPR016024">
    <property type="entry name" value="ARM-type_fold"/>
</dbReference>
<comment type="caution">
    <text evidence="4">The sequence shown here is derived from an EMBL/GenBank/DDBJ whole genome shotgun (WGS) entry which is preliminary data.</text>
</comment>